<organism evidence="5 6">
    <name type="scientific">Apium graveolens</name>
    <name type="common">Celery</name>
    <dbReference type="NCBI Taxonomy" id="4045"/>
    <lineage>
        <taxon>Eukaryota</taxon>
        <taxon>Viridiplantae</taxon>
        <taxon>Streptophyta</taxon>
        <taxon>Embryophyta</taxon>
        <taxon>Tracheophyta</taxon>
        <taxon>Spermatophyta</taxon>
        <taxon>Magnoliopsida</taxon>
        <taxon>eudicotyledons</taxon>
        <taxon>Gunneridae</taxon>
        <taxon>Pentapetalae</taxon>
        <taxon>asterids</taxon>
        <taxon>campanulids</taxon>
        <taxon>Apiales</taxon>
        <taxon>Apiaceae</taxon>
        <taxon>Apioideae</taxon>
        <taxon>apioid superclade</taxon>
        <taxon>Apieae</taxon>
        <taxon>Apium</taxon>
    </lineage>
</organism>
<evidence type="ECO:0000313" key="5">
    <source>
        <dbReference type="EMBL" id="KAF1001814.1"/>
    </source>
</evidence>
<dbReference type="Proteomes" id="UP000593563">
    <property type="component" value="Unassembled WGS sequence"/>
</dbReference>
<dbReference type="SUPFAM" id="SSF57903">
    <property type="entry name" value="FYVE/PHD zinc finger"/>
    <property type="match status" value="1"/>
</dbReference>
<dbReference type="InterPro" id="IPR001965">
    <property type="entry name" value="Znf_PHD"/>
</dbReference>
<dbReference type="InterPro" id="IPR019787">
    <property type="entry name" value="Znf_PHD-finger"/>
</dbReference>
<sequence>MQYVAEVAVNALREKKAANGGYNCETNRQENSEWVELAVERVLDSKQFVKEWLFIDEPDQLLRERILVTEVSGLEGVEDGEVLFGIVESGSELCFRAVGMDFGSELKYEGGADNWTVKCKCGTRDDGRERMVACDICEVWQHTRCIGIDDFNTMPPLFVCDSCCAVLAPPRTIQPRI</sequence>
<evidence type="ECO:0000256" key="2">
    <source>
        <dbReference type="ARBA" id="ARBA00022771"/>
    </source>
</evidence>
<dbReference type="PANTHER" id="PTHR46201:SF9">
    <property type="entry name" value="PHD FINGER PROTEIN MALE MEIOCYTE DEATH 1"/>
    <property type="match status" value="1"/>
</dbReference>
<gene>
    <name evidence="5" type="ORF">AG4045_027545</name>
</gene>
<dbReference type="InterPro" id="IPR019786">
    <property type="entry name" value="Zinc_finger_PHD-type_CS"/>
</dbReference>
<dbReference type="InterPro" id="IPR013083">
    <property type="entry name" value="Znf_RING/FYVE/PHD"/>
</dbReference>
<proteinExistence type="predicted"/>
<reference evidence="5" key="1">
    <citation type="submission" date="2020-01" db="EMBL/GenBank/DDBJ databases">
        <title>The Celery Genome Sequence Reveals Sequential Paleo-tetraploidization, Resistance Gene Elimination, Karyotype Evolution, and Functional Innovation in Apiales.</title>
        <authorList>
            <person name="Song X."/>
        </authorList>
    </citation>
    <scope>NUCLEOTIDE SEQUENCE</scope>
    <source>
        <tissue evidence="5">Leaf</tissue>
    </source>
</reference>
<evidence type="ECO:0000259" key="4">
    <source>
        <dbReference type="SMART" id="SM00249"/>
    </source>
</evidence>
<keyword evidence="6" id="KW-1185">Reference proteome</keyword>
<comment type="caution">
    <text evidence="5">The sequence shown here is derived from an EMBL/GenBank/DDBJ whole genome shotgun (WGS) entry which is preliminary data.</text>
</comment>
<dbReference type="Gene3D" id="3.30.40.10">
    <property type="entry name" value="Zinc/RING finger domain, C3HC4 (zinc finger)"/>
    <property type="match status" value="1"/>
</dbReference>
<dbReference type="InterPro" id="IPR058054">
    <property type="entry name" value="Znf_MS1-like"/>
</dbReference>
<dbReference type="GO" id="GO:0008270">
    <property type="term" value="F:zinc ion binding"/>
    <property type="evidence" value="ECO:0007669"/>
    <property type="project" value="UniProtKB-KW"/>
</dbReference>
<evidence type="ECO:0000313" key="6">
    <source>
        <dbReference type="Proteomes" id="UP000593563"/>
    </source>
</evidence>
<evidence type="ECO:0000256" key="3">
    <source>
        <dbReference type="ARBA" id="ARBA00022833"/>
    </source>
</evidence>
<protein>
    <recommendedName>
        <fullName evidence="4">Zinc finger PHD-type domain-containing protein</fullName>
    </recommendedName>
</protein>
<name>A0A6L5BCP1_APIGR</name>
<dbReference type="PANTHER" id="PTHR46201">
    <property type="entry name" value="PHD FINGER PROTEIN MALE MEIOCYTE DEATH 1-RELATED"/>
    <property type="match status" value="1"/>
</dbReference>
<keyword evidence="3" id="KW-0862">Zinc</keyword>
<dbReference type="PROSITE" id="PS01359">
    <property type="entry name" value="ZF_PHD_1"/>
    <property type="match status" value="1"/>
</dbReference>
<feature type="domain" description="Zinc finger PHD-type" evidence="4">
    <location>
        <begin position="118"/>
        <end position="164"/>
    </location>
</feature>
<dbReference type="Pfam" id="PF00628">
    <property type="entry name" value="PHD"/>
    <property type="match status" value="1"/>
</dbReference>
<keyword evidence="2" id="KW-0863">Zinc-finger</keyword>
<keyword evidence="1" id="KW-0479">Metal-binding</keyword>
<dbReference type="CDD" id="cd15556">
    <property type="entry name" value="PHD_MMD1_like"/>
    <property type="match status" value="1"/>
</dbReference>
<dbReference type="EMBL" id="WRXP01002374">
    <property type="protein sequence ID" value="KAF1001814.1"/>
    <property type="molecule type" value="Genomic_DNA"/>
</dbReference>
<evidence type="ECO:0000256" key="1">
    <source>
        <dbReference type="ARBA" id="ARBA00022723"/>
    </source>
</evidence>
<dbReference type="SMART" id="SM00249">
    <property type="entry name" value="PHD"/>
    <property type="match status" value="1"/>
</dbReference>
<dbReference type="InterPro" id="IPR011011">
    <property type="entry name" value="Znf_FYVE_PHD"/>
</dbReference>
<dbReference type="AlphaFoldDB" id="A0A6L5BCP1"/>
<accession>A0A6L5BCP1</accession>